<dbReference type="EMBL" id="FOCT01000006">
    <property type="protein sequence ID" value="SEN72896.1"/>
    <property type="molecule type" value="Genomic_DNA"/>
</dbReference>
<evidence type="ECO:0000313" key="2">
    <source>
        <dbReference type="Proteomes" id="UP000183898"/>
    </source>
</evidence>
<reference evidence="1 2" key="1">
    <citation type="submission" date="2016-10" db="EMBL/GenBank/DDBJ databases">
        <authorList>
            <person name="de Groot N.N."/>
        </authorList>
    </citation>
    <scope>NUCLEOTIDE SEQUENCE [LARGE SCALE GENOMIC DNA]</scope>
    <source>
        <strain evidence="1 2">Nl18</strain>
    </source>
</reference>
<proteinExistence type="predicted"/>
<dbReference type="AlphaFoldDB" id="A0A1H8IXY4"/>
<dbReference type="Pfam" id="PF10765">
    <property type="entry name" value="Phage_P22_NinX"/>
    <property type="match status" value="1"/>
</dbReference>
<name>A0A1H8IXY4_9PROT</name>
<protein>
    <recommendedName>
        <fullName evidence="3">DUF2591 domain-containing protein</fullName>
    </recommendedName>
</protein>
<evidence type="ECO:0000313" key="1">
    <source>
        <dbReference type="EMBL" id="SEN72896.1"/>
    </source>
</evidence>
<organism evidence="1 2">
    <name type="scientific">Nitrosospira multiformis</name>
    <dbReference type="NCBI Taxonomy" id="1231"/>
    <lineage>
        <taxon>Bacteria</taxon>
        <taxon>Pseudomonadati</taxon>
        <taxon>Pseudomonadota</taxon>
        <taxon>Betaproteobacteria</taxon>
        <taxon>Nitrosomonadales</taxon>
        <taxon>Nitrosomonadaceae</taxon>
        <taxon>Nitrosospira</taxon>
    </lineage>
</organism>
<accession>A0A1H8IXY4</accession>
<dbReference type="RefSeq" id="WP_254772678.1">
    <property type="nucleotide sequence ID" value="NZ_FOCT01000006.1"/>
</dbReference>
<dbReference type="Proteomes" id="UP000183898">
    <property type="component" value="Unassembled WGS sequence"/>
</dbReference>
<dbReference type="InterPro" id="IPR019701">
    <property type="entry name" value="Phage_P22_NinX"/>
</dbReference>
<sequence>MKIKVAELEGAKLDYWVAKAEGHILKRSLRDGWQEVRTNDDAQFFLGFHPSNPNDKNEYWYEDFYSPSTSWSQGGPIHEREGINIWQSGDRKSWDASARWWQTSQFNLNGPTPLIAAMRCFVASKFGEEVEELVTSIHIDLYIEVMAF</sequence>
<evidence type="ECO:0008006" key="3">
    <source>
        <dbReference type="Google" id="ProtNLM"/>
    </source>
</evidence>
<gene>
    <name evidence="1" type="ORF">SAMN05216404_106209</name>
</gene>